<accession>A0A0R1UCS0</accession>
<dbReference type="PATRIC" id="fig|1423760.3.peg.413"/>
<proteinExistence type="predicted"/>
<feature type="transmembrane region" description="Helical" evidence="1">
    <location>
        <begin position="28"/>
        <end position="50"/>
    </location>
</feature>
<evidence type="ECO:0000313" key="3">
    <source>
        <dbReference type="Proteomes" id="UP000050816"/>
    </source>
</evidence>
<dbReference type="AlphaFoldDB" id="A0A0R1UCS0"/>
<organism evidence="2 3">
    <name type="scientific">Limosilactobacillus ingluviei DSM 15946</name>
    <dbReference type="NCBI Taxonomy" id="1423760"/>
    <lineage>
        <taxon>Bacteria</taxon>
        <taxon>Bacillati</taxon>
        <taxon>Bacillota</taxon>
        <taxon>Bacilli</taxon>
        <taxon>Lactobacillales</taxon>
        <taxon>Lactobacillaceae</taxon>
        <taxon>Limosilactobacillus</taxon>
    </lineage>
</organism>
<keyword evidence="1" id="KW-0812">Transmembrane</keyword>
<reference evidence="2 3" key="1">
    <citation type="journal article" date="2015" name="Genome Announc.">
        <title>Expanding the biotechnology potential of lactobacilli through comparative genomics of 213 strains and associated genera.</title>
        <authorList>
            <person name="Sun Z."/>
            <person name="Harris H.M."/>
            <person name="McCann A."/>
            <person name="Guo C."/>
            <person name="Argimon S."/>
            <person name="Zhang W."/>
            <person name="Yang X."/>
            <person name="Jeffery I.B."/>
            <person name="Cooney J.C."/>
            <person name="Kagawa T.F."/>
            <person name="Liu W."/>
            <person name="Song Y."/>
            <person name="Salvetti E."/>
            <person name="Wrobel A."/>
            <person name="Rasinkangas P."/>
            <person name="Parkhill J."/>
            <person name="Rea M.C."/>
            <person name="O'Sullivan O."/>
            <person name="Ritari J."/>
            <person name="Douillard F.P."/>
            <person name="Paul Ross R."/>
            <person name="Yang R."/>
            <person name="Briner A.E."/>
            <person name="Felis G.E."/>
            <person name="de Vos W.M."/>
            <person name="Barrangou R."/>
            <person name="Klaenhammer T.R."/>
            <person name="Caufield P.W."/>
            <person name="Cui Y."/>
            <person name="Zhang H."/>
            <person name="O'Toole P.W."/>
        </authorList>
    </citation>
    <scope>NUCLEOTIDE SEQUENCE [LARGE SCALE GENOMIC DNA]</scope>
    <source>
        <strain evidence="2 3">DSM 15946</strain>
    </source>
</reference>
<dbReference type="Proteomes" id="UP000050816">
    <property type="component" value="Unassembled WGS sequence"/>
</dbReference>
<keyword evidence="1" id="KW-1133">Transmembrane helix</keyword>
<keyword evidence="1" id="KW-0472">Membrane</keyword>
<feature type="transmembrane region" description="Helical" evidence="1">
    <location>
        <begin position="62"/>
        <end position="80"/>
    </location>
</feature>
<comment type="caution">
    <text evidence="2">The sequence shown here is derived from an EMBL/GenBank/DDBJ whole genome shotgun (WGS) entry which is preliminary data.</text>
</comment>
<evidence type="ECO:0000256" key="1">
    <source>
        <dbReference type="SAM" id="Phobius"/>
    </source>
</evidence>
<sequence>MPRTLHFAQGGDNDRVTLVELERKRKEMLRLMLVGNWLVLIGIISLGGYCLRRLRHRPATSWGWFGLIVLLGGVASWLVGNPYFG</sequence>
<gene>
    <name evidence="2" type="ORF">FC43_GL000394</name>
</gene>
<dbReference type="EMBL" id="AZFK01000077">
    <property type="protein sequence ID" value="KRL88450.1"/>
    <property type="molecule type" value="Genomic_DNA"/>
</dbReference>
<name>A0A0R1UCS0_9LACO</name>
<protein>
    <submittedName>
        <fullName evidence="2">Uncharacterized protein</fullName>
    </submittedName>
</protein>
<evidence type="ECO:0000313" key="2">
    <source>
        <dbReference type="EMBL" id="KRL88450.1"/>
    </source>
</evidence>